<keyword evidence="3" id="KW-1185">Reference proteome</keyword>
<proteinExistence type="predicted"/>
<gene>
    <name evidence="2" type="ORF">B0T20DRAFT_500283</name>
</gene>
<protein>
    <submittedName>
        <fullName evidence="2">Uncharacterized protein</fullName>
    </submittedName>
</protein>
<dbReference type="AlphaFoldDB" id="A0AAE0PBN7"/>
<feature type="signal peptide" evidence="1">
    <location>
        <begin position="1"/>
        <end position="22"/>
    </location>
</feature>
<reference evidence="2" key="2">
    <citation type="submission" date="2023-07" db="EMBL/GenBank/DDBJ databases">
        <authorList>
            <consortium name="Lawrence Berkeley National Laboratory"/>
            <person name="Haridas S."/>
            <person name="Hensen N."/>
            <person name="Bonometti L."/>
            <person name="Westerberg I."/>
            <person name="Brannstrom I.O."/>
            <person name="Guillou S."/>
            <person name="Cros-Aarteil S."/>
            <person name="Calhoun S."/>
            <person name="Kuo A."/>
            <person name="Mondo S."/>
            <person name="Pangilinan J."/>
            <person name="Riley R."/>
            <person name="LaButti K."/>
            <person name="Andreopoulos B."/>
            <person name="Lipzen A."/>
            <person name="Chen C."/>
            <person name="Yanf M."/>
            <person name="Daum C."/>
            <person name="Ng V."/>
            <person name="Clum A."/>
            <person name="Steindorff A."/>
            <person name="Ohm R."/>
            <person name="Martin F."/>
            <person name="Silar P."/>
            <person name="Natvig D."/>
            <person name="Lalanne C."/>
            <person name="Gautier V."/>
            <person name="Ament-velasquez S.L."/>
            <person name="Kruys A."/>
            <person name="Hutchinson M.I."/>
            <person name="Powell A.J."/>
            <person name="Barry K."/>
            <person name="Miller A.N."/>
            <person name="Grigoriev I.V."/>
            <person name="Debuchy R."/>
            <person name="Gladieux P."/>
            <person name="Thoren M.H."/>
            <person name="Johannesson H."/>
        </authorList>
    </citation>
    <scope>NUCLEOTIDE SEQUENCE</scope>
    <source>
        <strain evidence="2">FGSC 1904</strain>
    </source>
</reference>
<dbReference type="EMBL" id="JAUTDP010000008">
    <property type="protein sequence ID" value="KAK3396842.1"/>
    <property type="molecule type" value="Genomic_DNA"/>
</dbReference>
<sequence length="249" mass="26655">MFPLSVHAALLVLLTALQLANARRSPPPKLDLRSRSDPLPAKLLDIVPNAKTNIKLAHTIQDTTHLSSPPPPQDLPIITARSTSTNNDLGSETIPSNPSNVVVSLSCGEDFFSQVSSAQAAAAGGAGGNNKWANYNATMQIIEEVSDREAHNGKRRVGEMKQVVVGMGMGMGMCEEVGLRVRLGVVAWVGDGPAEVDRMFSILWGANYVLEECYPFVDRQDMKAMKKLEVAGKVVFAGGWSVVVKGGEC</sequence>
<feature type="chain" id="PRO_5042043932" evidence="1">
    <location>
        <begin position="23"/>
        <end position="249"/>
    </location>
</feature>
<reference evidence="2" key="1">
    <citation type="journal article" date="2023" name="Mol. Phylogenet. Evol.">
        <title>Genome-scale phylogeny and comparative genomics of the fungal order Sordariales.</title>
        <authorList>
            <person name="Hensen N."/>
            <person name="Bonometti L."/>
            <person name="Westerberg I."/>
            <person name="Brannstrom I.O."/>
            <person name="Guillou S."/>
            <person name="Cros-Aarteil S."/>
            <person name="Calhoun S."/>
            <person name="Haridas S."/>
            <person name="Kuo A."/>
            <person name="Mondo S."/>
            <person name="Pangilinan J."/>
            <person name="Riley R."/>
            <person name="LaButti K."/>
            <person name="Andreopoulos B."/>
            <person name="Lipzen A."/>
            <person name="Chen C."/>
            <person name="Yan M."/>
            <person name="Daum C."/>
            <person name="Ng V."/>
            <person name="Clum A."/>
            <person name="Steindorff A."/>
            <person name="Ohm R.A."/>
            <person name="Martin F."/>
            <person name="Silar P."/>
            <person name="Natvig D.O."/>
            <person name="Lalanne C."/>
            <person name="Gautier V."/>
            <person name="Ament-Velasquez S.L."/>
            <person name="Kruys A."/>
            <person name="Hutchinson M.I."/>
            <person name="Powell A.J."/>
            <person name="Barry K."/>
            <person name="Miller A.N."/>
            <person name="Grigoriev I.V."/>
            <person name="Debuchy R."/>
            <person name="Gladieux P."/>
            <person name="Hiltunen Thoren M."/>
            <person name="Johannesson H."/>
        </authorList>
    </citation>
    <scope>NUCLEOTIDE SEQUENCE</scope>
    <source>
        <strain evidence="2">FGSC 1904</strain>
    </source>
</reference>
<organism evidence="2 3">
    <name type="scientific">Sordaria brevicollis</name>
    <dbReference type="NCBI Taxonomy" id="83679"/>
    <lineage>
        <taxon>Eukaryota</taxon>
        <taxon>Fungi</taxon>
        <taxon>Dikarya</taxon>
        <taxon>Ascomycota</taxon>
        <taxon>Pezizomycotina</taxon>
        <taxon>Sordariomycetes</taxon>
        <taxon>Sordariomycetidae</taxon>
        <taxon>Sordariales</taxon>
        <taxon>Sordariaceae</taxon>
        <taxon>Sordaria</taxon>
    </lineage>
</organism>
<comment type="caution">
    <text evidence="2">The sequence shown here is derived from an EMBL/GenBank/DDBJ whole genome shotgun (WGS) entry which is preliminary data.</text>
</comment>
<evidence type="ECO:0000256" key="1">
    <source>
        <dbReference type="SAM" id="SignalP"/>
    </source>
</evidence>
<keyword evidence="1" id="KW-0732">Signal</keyword>
<evidence type="ECO:0000313" key="2">
    <source>
        <dbReference type="EMBL" id="KAK3396842.1"/>
    </source>
</evidence>
<dbReference type="Proteomes" id="UP001281003">
    <property type="component" value="Unassembled WGS sequence"/>
</dbReference>
<evidence type="ECO:0000313" key="3">
    <source>
        <dbReference type="Proteomes" id="UP001281003"/>
    </source>
</evidence>
<accession>A0AAE0PBN7</accession>
<name>A0AAE0PBN7_SORBR</name>